<dbReference type="InterPro" id="IPR020846">
    <property type="entry name" value="MFS_dom"/>
</dbReference>
<gene>
    <name evidence="7" type="ORF">K469DRAFT_769152</name>
</gene>
<dbReference type="InterPro" id="IPR036259">
    <property type="entry name" value="MFS_trans_sf"/>
</dbReference>
<keyword evidence="2 5" id="KW-0812">Transmembrane</keyword>
<evidence type="ECO:0000256" key="5">
    <source>
        <dbReference type="SAM" id="Phobius"/>
    </source>
</evidence>
<evidence type="ECO:0000256" key="3">
    <source>
        <dbReference type="ARBA" id="ARBA00022989"/>
    </source>
</evidence>
<name>A0A6A6EEY0_9PEZI</name>
<protein>
    <recommendedName>
        <fullName evidence="6">Major facilitator superfamily (MFS) profile domain-containing protein</fullName>
    </recommendedName>
</protein>
<comment type="subcellular location">
    <subcellularLocation>
        <location evidence="1">Membrane</location>
        <topology evidence="1">Multi-pass membrane protein</topology>
    </subcellularLocation>
</comment>
<evidence type="ECO:0000256" key="1">
    <source>
        <dbReference type="ARBA" id="ARBA00004141"/>
    </source>
</evidence>
<dbReference type="Proteomes" id="UP000800200">
    <property type="component" value="Unassembled WGS sequence"/>
</dbReference>
<dbReference type="GO" id="GO:0005886">
    <property type="term" value="C:plasma membrane"/>
    <property type="evidence" value="ECO:0007669"/>
    <property type="project" value="TreeGrafter"/>
</dbReference>
<sequence length="87" mass="9749">MPTSDDSSQYLSGWRLAIVISCLFFGTFLIALDTNILNVAVPKISTDFQALDDVAWYGTSYLVTITAFQPIYGSLYTFFNTTVVYRV</sequence>
<keyword evidence="4 5" id="KW-0472">Membrane</keyword>
<dbReference type="Gene3D" id="1.20.1720.10">
    <property type="entry name" value="Multidrug resistance protein D"/>
    <property type="match status" value="1"/>
</dbReference>
<feature type="domain" description="Major facilitator superfamily (MFS) profile" evidence="6">
    <location>
        <begin position="19"/>
        <end position="87"/>
    </location>
</feature>
<evidence type="ECO:0000313" key="8">
    <source>
        <dbReference type="Proteomes" id="UP000800200"/>
    </source>
</evidence>
<reference evidence="7" key="1">
    <citation type="journal article" date="2020" name="Stud. Mycol.">
        <title>101 Dothideomycetes genomes: a test case for predicting lifestyles and emergence of pathogens.</title>
        <authorList>
            <person name="Haridas S."/>
            <person name="Albert R."/>
            <person name="Binder M."/>
            <person name="Bloem J."/>
            <person name="Labutti K."/>
            <person name="Salamov A."/>
            <person name="Andreopoulos B."/>
            <person name="Baker S."/>
            <person name="Barry K."/>
            <person name="Bills G."/>
            <person name="Bluhm B."/>
            <person name="Cannon C."/>
            <person name="Castanera R."/>
            <person name="Culley D."/>
            <person name="Daum C."/>
            <person name="Ezra D."/>
            <person name="Gonzalez J."/>
            <person name="Henrissat B."/>
            <person name="Kuo A."/>
            <person name="Liang C."/>
            <person name="Lipzen A."/>
            <person name="Lutzoni F."/>
            <person name="Magnuson J."/>
            <person name="Mondo S."/>
            <person name="Nolan M."/>
            <person name="Ohm R."/>
            <person name="Pangilinan J."/>
            <person name="Park H.-J."/>
            <person name="Ramirez L."/>
            <person name="Alfaro M."/>
            <person name="Sun H."/>
            <person name="Tritt A."/>
            <person name="Yoshinaga Y."/>
            <person name="Zwiers L.-H."/>
            <person name="Turgeon B."/>
            <person name="Goodwin S."/>
            <person name="Spatafora J."/>
            <person name="Crous P."/>
            <person name="Grigoriev I."/>
        </authorList>
    </citation>
    <scope>NUCLEOTIDE SEQUENCE</scope>
    <source>
        <strain evidence="7">CBS 207.26</strain>
    </source>
</reference>
<accession>A0A6A6EEY0</accession>
<dbReference type="AlphaFoldDB" id="A0A6A6EEY0"/>
<dbReference type="GO" id="GO:0022857">
    <property type="term" value="F:transmembrane transporter activity"/>
    <property type="evidence" value="ECO:0007669"/>
    <property type="project" value="InterPro"/>
</dbReference>
<evidence type="ECO:0000256" key="2">
    <source>
        <dbReference type="ARBA" id="ARBA00022692"/>
    </source>
</evidence>
<dbReference type="SUPFAM" id="SSF103473">
    <property type="entry name" value="MFS general substrate transporter"/>
    <property type="match status" value="1"/>
</dbReference>
<dbReference type="PANTHER" id="PTHR23501:SF199">
    <property type="entry name" value="MFS EFFLUX TRANSPORTER INPD-RELATED"/>
    <property type="match status" value="1"/>
</dbReference>
<keyword evidence="8" id="KW-1185">Reference proteome</keyword>
<dbReference type="PROSITE" id="PS50850">
    <property type="entry name" value="MFS"/>
    <property type="match status" value="1"/>
</dbReference>
<evidence type="ECO:0000313" key="7">
    <source>
        <dbReference type="EMBL" id="KAF2188426.1"/>
    </source>
</evidence>
<evidence type="ECO:0000256" key="4">
    <source>
        <dbReference type="ARBA" id="ARBA00023136"/>
    </source>
</evidence>
<evidence type="ECO:0000259" key="6">
    <source>
        <dbReference type="PROSITE" id="PS50850"/>
    </source>
</evidence>
<proteinExistence type="predicted"/>
<dbReference type="PANTHER" id="PTHR23501">
    <property type="entry name" value="MAJOR FACILITATOR SUPERFAMILY"/>
    <property type="match status" value="1"/>
</dbReference>
<dbReference type="OrthoDB" id="2416295at2759"/>
<organism evidence="7 8">
    <name type="scientific">Zopfia rhizophila CBS 207.26</name>
    <dbReference type="NCBI Taxonomy" id="1314779"/>
    <lineage>
        <taxon>Eukaryota</taxon>
        <taxon>Fungi</taxon>
        <taxon>Dikarya</taxon>
        <taxon>Ascomycota</taxon>
        <taxon>Pezizomycotina</taxon>
        <taxon>Dothideomycetes</taxon>
        <taxon>Dothideomycetes incertae sedis</taxon>
        <taxon>Zopfiaceae</taxon>
        <taxon>Zopfia</taxon>
    </lineage>
</organism>
<dbReference type="EMBL" id="ML994624">
    <property type="protein sequence ID" value="KAF2188426.1"/>
    <property type="molecule type" value="Genomic_DNA"/>
</dbReference>
<feature type="transmembrane region" description="Helical" evidence="5">
    <location>
        <begin position="12"/>
        <end position="32"/>
    </location>
</feature>
<keyword evidence="3 5" id="KW-1133">Transmembrane helix</keyword>